<comment type="similarity">
    <text evidence="1 2">Belongs to the outer membrane factor (OMF) (TC 1.B.17) family.</text>
</comment>
<sequence>MTRTIARPLALAAFLFLGGCASMAPKYTQPAPPVANNWPAGPAYKAEPVAQKPLAEIPWQEFFVEPQLQKLITLALDNNRDLKVAVLNMDRYRALYQIRRADLLPTVTGDGAFSVRKTADDLTQNGNGGVGHSYNVSVGISSYELDLFGRIRSLKDQALEQYLATEQARRGVQITLVSQVANAYLTLGSDLERLLLAKDTLANQQESYRLSKSRFEAGVASALDLQQAQTSVDSARVDIARYTTLVAQDLNALVLVVGSDVPQDLLPKSLTEALTAVSDVAPGLPSDVLLSRPDILQAEFNLKGANANIGAARAAFFPRIALTTSVGFGSDQLSGLFKGGNLAWSFAPSISVPIFEGGRNKANLDVAQVDRDIAVAQYEKAIQIAFREVADALAQRGTIDEQVAAQQSLTGATAETFRLSQARYQTGVDSYLNVLDAQRSLYAAQQNLITTRLARLNNMVTLYKVLGGGSK</sequence>
<gene>
    <name evidence="3" type="primary">adeC</name>
    <name evidence="3" type="ORF">JFN90_08265</name>
</gene>
<dbReference type="Proteomes" id="UP000641025">
    <property type="component" value="Unassembled WGS sequence"/>
</dbReference>
<dbReference type="NCBIfam" id="TIGR01845">
    <property type="entry name" value="outer_NodT"/>
    <property type="match status" value="1"/>
</dbReference>
<dbReference type="EMBL" id="JAEMHK010000005">
    <property type="protein sequence ID" value="MBJ6800132.1"/>
    <property type="molecule type" value="Genomic_DNA"/>
</dbReference>
<keyword evidence="2" id="KW-0472">Membrane</keyword>
<keyword evidence="2" id="KW-0732">Signal</keyword>
<keyword evidence="2" id="KW-0564">Palmitate</keyword>
<dbReference type="PROSITE" id="PS51257">
    <property type="entry name" value="PROKAR_LIPOPROTEIN"/>
    <property type="match status" value="1"/>
</dbReference>
<evidence type="ECO:0000256" key="2">
    <source>
        <dbReference type="RuleBase" id="RU362097"/>
    </source>
</evidence>
<name>A0ABS0YQT6_9BACT</name>
<dbReference type="Gene3D" id="2.20.200.10">
    <property type="entry name" value="Outer membrane efflux proteins (OEP)"/>
    <property type="match status" value="1"/>
</dbReference>
<comment type="subcellular location">
    <subcellularLocation>
        <location evidence="2">Cell membrane</location>
        <topology evidence="2">Lipid-anchor</topology>
    </subcellularLocation>
</comment>
<dbReference type="SUPFAM" id="SSF56954">
    <property type="entry name" value="Outer membrane efflux proteins (OEP)"/>
    <property type="match status" value="1"/>
</dbReference>
<evidence type="ECO:0000256" key="1">
    <source>
        <dbReference type="ARBA" id="ARBA00007613"/>
    </source>
</evidence>
<feature type="chain" id="PRO_5045007600" evidence="2">
    <location>
        <begin position="24"/>
        <end position="471"/>
    </location>
</feature>
<comment type="caution">
    <text evidence="3">The sequence shown here is derived from an EMBL/GenBank/DDBJ whole genome shotgun (WGS) entry which is preliminary data.</text>
</comment>
<dbReference type="InterPro" id="IPR010131">
    <property type="entry name" value="MdtP/NodT-like"/>
</dbReference>
<evidence type="ECO:0000313" key="3">
    <source>
        <dbReference type="EMBL" id="MBJ6800132.1"/>
    </source>
</evidence>
<keyword evidence="4" id="KW-1185">Reference proteome</keyword>
<reference evidence="3 4" key="1">
    <citation type="submission" date="2020-12" db="EMBL/GenBank/DDBJ databases">
        <title>Geomonas sp. Red259, isolated from paddy soil.</title>
        <authorList>
            <person name="Xu Z."/>
            <person name="Zhang Z."/>
            <person name="Masuda Y."/>
            <person name="Itoh H."/>
            <person name="Senoo K."/>
        </authorList>
    </citation>
    <scope>NUCLEOTIDE SEQUENCE [LARGE SCALE GENOMIC DNA]</scope>
    <source>
        <strain evidence="3 4">Red259</strain>
    </source>
</reference>
<dbReference type="Pfam" id="PF02321">
    <property type="entry name" value="OEP"/>
    <property type="match status" value="2"/>
</dbReference>
<keyword evidence="2" id="KW-0449">Lipoprotein</keyword>
<dbReference type="InterPro" id="IPR003423">
    <property type="entry name" value="OMP_efflux"/>
</dbReference>
<accession>A0ABS0YQT6</accession>
<dbReference type="PANTHER" id="PTHR30203">
    <property type="entry name" value="OUTER MEMBRANE CATION EFFLUX PROTEIN"/>
    <property type="match status" value="1"/>
</dbReference>
<keyword evidence="2" id="KW-1134">Transmembrane beta strand</keyword>
<organism evidence="3 4">
    <name type="scientific">Geomonas propionica</name>
    <dbReference type="NCBI Taxonomy" id="2798582"/>
    <lineage>
        <taxon>Bacteria</taxon>
        <taxon>Pseudomonadati</taxon>
        <taxon>Thermodesulfobacteriota</taxon>
        <taxon>Desulfuromonadia</taxon>
        <taxon>Geobacterales</taxon>
        <taxon>Geobacteraceae</taxon>
        <taxon>Geomonas</taxon>
    </lineage>
</organism>
<proteinExistence type="inferred from homology"/>
<feature type="signal peptide" evidence="2">
    <location>
        <begin position="1"/>
        <end position="23"/>
    </location>
</feature>
<dbReference type="Gene3D" id="1.20.1600.10">
    <property type="entry name" value="Outer membrane efflux proteins (OEP)"/>
    <property type="match status" value="1"/>
</dbReference>
<dbReference type="PANTHER" id="PTHR30203:SF32">
    <property type="entry name" value="CATION EFFLUX SYSTEM PROTEIN CUSC"/>
    <property type="match status" value="1"/>
</dbReference>
<protein>
    <submittedName>
        <fullName evidence="3">AdeC/AdeK/OprM family multidrug efflux complex outer membrane factor</fullName>
    </submittedName>
</protein>
<evidence type="ECO:0000313" key="4">
    <source>
        <dbReference type="Proteomes" id="UP000641025"/>
    </source>
</evidence>
<keyword evidence="2" id="KW-0812">Transmembrane</keyword>
<dbReference type="RefSeq" id="WP_199394646.1">
    <property type="nucleotide sequence ID" value="NZ_JAEMHK010000005.1"/>
</dbReference>